<feature type="region of interest" description="Disordered" evidence="1">
    <location>
        <begin position="98"/>
        <end position="164"/>
    </location>
</feature>
<dbReference type="EMBL" id="NIDE01000017">
    <property type="protein sequence ID" value="OWK36162.1"/>
    <property type="molecule type" value="Genomic_DNA"/>
</dbReference>
<evidence type="ECO:0008006" key="5">
    <source>
        <dbReference type="Google" id="ProtNLM"/>
    </source>
</evidence>
<feature type="transmembrane region" description="Helical" evidence="2">
    <location>
        <begin position="214"/>
        <end position="243"/>
    </location>
</feature>
<dbReference type="AlphaFoldDB" id="A0A225D3T8"/>
<dbReference type="Proteomes" id="UP000214646">
    <property type="component" value="Unassembled WGS sequence"/>
</dbReference>
<gene>
    <name evidence="3" type="ORF">FRUB_08725</name>
</gene>
<keyword evidence="2" id="KW-0472">Membrane</keyword>
<keyword evidence="2" id="KW-0812">Transmembrane</keyword>
<keyword evidence="2" id="KW-1133">Transmembrane helix</keyword>
<feature type="compositionally biased region" description="Acidic residues" evidence="1">
    <location>
        <begin position="144"/>
        <end position="156"/>
    </location>
</feature>
<organism evidence="3 4">
    <name type="scientific">Fimbriiglobus ruber</name>
    <dbReference type="NCBI Taxonomy" id="1908690"/>
    <lineage>
        <taxon>Bacteria</taxon>
        <taxon>Pseudomonadati</taxon>
        <taxon>Planctomycetota</taxon>
        <taxon>Planctomycetia</taxon>
        <taxon>Gemmatales</taxon>
        <taxon>Gemmataceae</taxon>
        <taxon>Fimbriiglobus</taxon>
    </lineage>
</organism>
<comment type="caution">
    <text evidence="3">The sequence shown here is derived from an EMBL/GenBank/DDBJ whole genome shotgun (WGS) entry which is preliminary data.</text>
</comment>
<accession>A0A225D3T8</accession>
<feature type="transmembrane region" description="Helical" evidence="2">
    <location>
        <begin position="183"/>
        <end position="208"/>
    </location>
</feature>
<proteinExistence type="predicted"/>
<evidence type="ECO:0000256" key="2">
    <source>
        <dbReference type="SAM" id="Phobius"/>
    </source>
</evidence>
<keyword evidence="4" id="KW-1185">Reference proteome</keyword>
<protein>
    <recommendedName>
        <fullName evidence="5">DUF3566 domain-containing protein</fullName>
    </recommendedName>
</protein>
<evidence type="ECO:0000313" key="4">
    <source>
        <dbReference type="Proteomes" id="UP000214646"/>
    </source>
</evidence>
<evidence type="ECO:0000256" key="1">
    <source>
        <dbReference type="SAM" id="MobiDB-lite"/>
    </source>
</evidence>
<evidence type="ECO:0000313" key="3">
    <source>
        <dbReference type="EMBL" id="OWK36162.1"/>
    </source>
</evidence>
<name>A0A225D3T8_9BACT</name>
<dbReference type="Gene3D" id="2.20.28.30">
    <property type="entry name" value="RNA polymerase ii, chain L"/>
    <property type="match status" value="1"/>
</dbReference>
<dbReference type="OrthoDB" id="292769at2"/>
<dbReference type="RefSeq" id="WP_088259215.1">
    <property type="nucleotide sequence ID" value="NZ_NIDE01000017.1"/>
</dbReference>
<reference evidence="4" key="1">
    <citation type="submission" date="2017-06" db="EMBL/GenBank/DDBJ databases">
        <title>Genome analysis of Fimbriiglobus ruber SP5, the first member of the order Planctomycetales with confirmed chitinolytic capability.</title>
        <authorList>
            <person name="Ravin N.V."/>
            <person name="Rakitin A.L."/>
            <person name="Ivanova A.A."/>
            <person name="Beletsky A.V."/>
            <person name="Kulichevskaya I.S."/>
            <person name="Mardanov A.V."/>
            <person name="Dedysh S.N."/>
        </authorList>
    </citation>
    <scope>NUCLEOTIDE SEQUENCE [LARGE SCALE GENOMIC DNA]</scope>
    <source>
        <strain evidence="4">SP5</strain>
    </source>
</reference>
<feature type="compositionally biased region" description="Basic and acidic residues" evidence="1">
    <location>
        <begin position="120"/>
        <end position="133"/>
    </location>
</feature>
<sequence length="261" mass="26747">MIRFPCPGCGATFTVDDSKGGRSGKCPKCQGPFTIPMPGAQAPAPAPAADPNEPVEIAPCPGCQMRLTVAASNLGMNVECPGCKTVFQAARASAAVTAPPQPAPAESGFADLGSAEEEPTEGRRGSKRGDKGRPSKRKSSPREDDADAPAGDEQDGPPEPSGPVRYTVIRKIGVLSAGKMSGAVFAVFSLIVGIFAALVIILMTLIMGSSYTSGFGMACGSVIMLPVTNGISGFISGCLYAVLYNTFAKMVGGIEVELAEK</sequence>